<dbReference type="AlphaFoldDB" id="A0A2P2IVU8"/>
<name>A0A2P2IVU8_RHIMU</name>
<sequence>MTLFQEQQTERTKAWYGYGTQRRQRSPTSSGSPGINGAEFSLPSSWFLPSRLGEALGVAIGTARVPKMFSVEMELSFSLLPFFPYLGEDKVIRRQLKYTARFGLPN</sequence>
<protein>
    <submittedName>
        <fullName evidence="2">F-box protein AFR-like isoform X1</fullName>
    </submittedName>
</protein>
<feature type="region of interest" description="Disordered" evidence="1">
    <location>
        <begin position="14"/>
        <end position="37"/>
    </location>
</feature>
<proteinExistence type="predicted"/>
<organism evidence="2">
    <name type="scientific">Rhizophora mucronata</name>
    <name type="common">Asiatic mangrove</name>
    <dbReference type="NCBI Taxonomy" id="61149"/>
    <lineage>
        <taxon>Eukaryota</taxon>
        <taxon>Viridiplantae</taxon>
        <taxon>Streptophyta</taxon>
        <taxon>Embryophyta</taxon>
        <taxon>Tracheophyta</taxon>
        <taxon>Spermatophyta</taxon>
        <taxon>Magnoliopsida</taxon>
        <taxon>eudicotyledons</taxon>
        <taxon>Gunneridae</taxon>
        <taxon>Pentapetalae</taxon>
        <taxon>rosids</taxon>
        <taxon>fabids</taxon>
        <taxon>Malpighiales</taxon>
        <taxon>Rhizophoraceae</taxon>
        <taxon>Rhizophora</taxon>
    </lineage>
</organism>
<accession>A0A2P2IVU8</accession>
<dbReference type="EMBL" id="GGEC01004861">
    <property type="protein sequence ID" value="MBW85344.1"/>
    <property type="molecule type" value="Transcribed_RNA"/>
</dbReference>
<reference evidence="2" key="1">
    <citation type="submission" date="2018-02" db="EMBL/GenBank/DDBJ databases">
        <title>Rhizophora mucronata_Transcriptome.</title>
        <authorList>
            <person name="Meera S.P."/>
            <person name="Sreeshan A."/>
            <person name="Augustine A."/>
        </authorList>
    </citation>
    <scope>NUCLEOTIDE SEQUENCE</scope>
    <source>
        <tissue evidence="2">Leaf</tissue>
    </source>
</reference>
<evidence type="ECO:0000256" key="1">
    <source>
        <dbReference type="SAM" id="MobiDB-lite"/>
    </source>
</evidence>
<evidence type="ECO:0000313" key="2">
    <source>
        <dbReference type="EMBL" id="MBW85344.1"/>
    </source>
</evidence>